<dbReference type="AlphaFoldDB" id="A0A7H1BLA4"/>
<dbReference type="SUPFAM" id="SSF53335">
    <property type="entry name" value="S-adenosyl-L-methionine-dependent methyltransferases"/>
    <property type="match status" value="1"/>
</dbReference>
<keyword evidence="1" id="KW-0614">Plasmid</keyword>
<dbReference type="PROSITE" id="PS00092">
    <property type="entry name" value="N6_MTASE"/>
    <property type="match status" value="1"/>
</dbReference>
<reference evidence="1 2" key="1">
    <citation type="submission" date="2020-09" db="EMBL/GenBank/DDBJ databases">
        <title>A novel species.</title>
        <authorList>
            <person name="Gao J."/>
        </authorList>
    </citation>
    <scope>NUCLEOTIDE SEQUENCE [LARGE SCALE GENOMIC DNA]</scope>
    <source>
        <strain evidence="1 2">CRXT-Y-14</strain>
        <plasmid evidence="1 2">unnamed2</plasmid>
    </source>
</reference>
<proteinExistence type="predicted"/>
<keyword evidence="1" id="KW-0489">Methyltransferase</keyword>
<keyword evidence="1" id="KW-0808">Transferase</keyword>
<name>A0A7H1BLA4_9ACTN</name>
<dbReference type="InterPro" id="IPR002052">
    <property type="entry name" value="DNA_methylase_N6_adenine_CS"/>
</dbReference>
<dbReference type="Gene3D" id="3.40.50.150">
    <property type="entry name" value="Vaccinia Virus protein VP39"/>
    <property type="match status" value="1"/>
</dbReference>
<organism evidence="1 2">
    <name type="scientific">Streptomyces xanthii</name>
    <dbReference type="NCBI Taxonomy" id="2768069"/>
    <lineage>
        <taxon>Bacteria</taxon>
        <taxon>Bacillati</taxon>
        <taxon>Actinomycetota</taxon>
        <taxon>Actinomycetes</taxon>
        <taxon>Kitasatosporales</taxon>
        <taxon>Streptomycetaceae</taxon>
        <taxon>Streptomyces</taxon>
    </lineage>
</organism>
<dbReference type="Proteomes" id="UP000516428">
    <property type="component" value="Plasmid unnamed2"/>
</dbReference>
<dbReference type="RefSeq" id="WP_188342164.1">
    <property type="nucleotide sequence ID" value="NZ_CP061283.1"/>
</dbReference>
<evidence type="ECO:0000313" key="2">
    <source>
        <dbReference type="Proteomes" id="UP000516428"/>
    </source>
</evidence>
<dbReference type="GO" id="GO:0008168">
    <property type="term" value="F:methyltransferase activity"/>
    <property type="evidence" value="ECO:0007669"/>
    <property type="project" value="UniProtKB-KW"/>
</dbReference>
<dbReference type="GO" id="GO:0003676">
    <property type="term" value="F:nucleic acid binding"/>
    <property type="evidence" value="ECO:0007669"/>
    <property type="project" value="InterPro"/>
</dbReference>
<evidence type="ECO:0000313" key="1">
    <source>
        <dbReference type="EMBL" id="QNS09509.1"/>
    </source>
</evidence>
<dbReference type="CDD" id="cd02440">
    <property type="entry name" value="AdoMet_MTases"/>
    <property type="match status" value="1"/>
</dbReference>
<geneLocation type="plasmid" evidence="1 2">
    <name>unnamed2</name>
</geneLocation>
<protein>
    <submittedName>
        <fullName evidence="1">Methyltransferase</fullName>
    </submittedName>
</protein>
<dbReference type="GO" id="GO:0032259">
    <property type="term" value="P:methylation"/>
    <property type="evidence" value="ECO:0007669"/>
    <property type="project" value="UniProtKB-KW"/>
</dbReference>
<dbReference type="EMBL" id="CP061283">
    <property type="protein sequence ID" value="QNS09509.1"/>
    <property type="molecule type" value="Genomic_DNA"/>
</dbReference>
<accession>A0A7H1BLA4</accession>
<sequence>MAKMTTETAIQHRKAAALAGLDRDLTPDEREFVLDHWMEEGTARLDGAFFTPGGLAADLTLNAFGKARVIDLCAGIGRLAWTAHQYLGAHGAAREIVCVEKNPEYVRIGRKVLPEATWICGDVFDVPTMDLGGQFDVALANPPFGRVSRNGRTAPRYSGPQFEYHVIDIAAEVARQGVFLIPQESAPFRNSGCAFTEQRTAQYERFERQTGVTLEQGCSVDTSQYVDEWRDAAPRTEIVTADFEEARTRPAKAATAPTAPKSRNWLAMPATEFAVKPKAAQAALFGMGDDKATGTIGLFDGEALF</sequence>
<dbReference type="InterPro" id="IPR029063">
    <property type="entry name" value="SAM-dependent_MTases_sf"/>
</dbReference>
<keyword evidence="2" id="KW-1185">Reference proteome</keyword>
<dbReference type="KEGG" id="sxn:IAG42_37810"/>
<gene>
    <name evidence="1" type="ORF">IAG42_37810</name>
</gene>